<dbReference type="EMBL" id="VHQG01000005">
    <property type="protein sequence ID" value="TPW74024.1"/>
    <property type="molecule type" value="Genomic_DNA"/>
</dbReference>
<organism evidence="2 3">
    <name type="scientific">Schumannella soli</name>
    <dbReference type="NCBI Taxonomy" id="2590779"/>
    <lineage>
        <taxon>Bacteria</taxon>
        <taxon>Bacillati</taxon>
        <taxon>Actinomycetota</taxon>
        <taxon>Actinomycetes</taxon>
        <taxon>Micrococcales</taxon>
        <taxon>Microbacteriaceae</taxon>
        <taxon>Schumannella</taxon>
    </lineage>
</organism>
<dbReference type="OrthoDB" id="9797743at2"/>
<dbReference type="PANTHER" id="PTHR43481:SF4">
    <property type="entry name" value="GLYCEROL-1-PHOSPHATE PHOSPHOHYDROLASE 1-RELATED"/>
    <property type="match status" value="1"/>
</dbReference>
<dbReference type="InterPro" id="IPR036412">
    <property type="entry name" value="HAD-like_sf"/>
</dbReference>
<sequence length="263" mass="27129">MFRSRLSTVRAFLFDLDGVLTPTAEVHRRAWSRLFTAELEARGVAPYTEADYFRHIDGKPRFDGVRDLLASRGIELPEGTVDDAPELETVGGLGNRKNALFTAELTEHGVAAYPGSIAFLDAAQNSGYQVAVVSSSRNAPAVLAAAGIADRFEIVVDGAVAARDGLPGKPAPDTYLAGAERLGLTAADCVVVEDAESGVQAGRAGDFGLVLGVDRGVGAEALIEHGADLVVPDLGELAADVAAVPAGSSAAGSSAAESAEELR</sequence>
<comment type="similarity">
    <text evidence="1">Belongs to the HAD-like hydrolase superfamily. CbbY/CbbZ/Gph/YieH family.</text>
</comment>
<dbReference type="InterPro" id="IPR023214">
    <property type="entry name" value="HAD_sf"/>
</dbReference>
<dbReference type="Pfam" id="PF00702">
    <property type="entry name" value="Hydrolase"/>
    <property type="match status" value="1"/>
</dbReference>
<dbReference type="GO" id="GO:0050308">
    <property type="term" value="F:sugar-phosphatase activity"/>
    <property type="evidence" value="ECO:0007669"/>
    <property type="project" value="TreeGrafter"/>
</dbReference>
<comment type="caution">
    <text evidence="2">The sequence shown here is derived from an EMBL/GenBank/DDBJ whole genome shotgun (WGS) entry which is preliminary data.</text>
</comment>
<dbReference type="Gene3D" id="1.10.150.240">
    <property type="entry name" value="Putative phosphatase, domain 2"/>
    <property type="match status" value="1"/>
</dbReference>
<dbReference type="RefSeq" id="WP_141164603.1">
    <property type="nucleotide sequence ID" value="NZ_VHQG01000005.1"/>
</dbReference>
<dbReference type="SUPFAM" id="SSF56784">
    <property type="entry name" value="HAD-like"/>
    <property type="match status" value="1"/>
</dbReference>
<keyword evidence="3" id="KW-1185">Reference proteome</keyword>
<dbReference type="Proteomes" id="UP000316252">
    <property type="component" value="Unassembled WGS sequence"/>
</dbReference>
<dbReference type="SFLD" id="SFLDG01129">
    <property type="entry name" value="C1.5:_HAD__Beta-PGM__Phosphata"/>
    <property type="match status" value="1"/>
</dbReference>
<dbReference type="NCBIfam" id="TIGR01509">
    <property type="entry name" value="HAD-SF-IA-v3"/>
    <property type="match status" value="1"/>
</dbReference>
<dbReference type="PANTHER" id="PTHR43481">
    <property type="entry name" value="FRUCTOSE-1-PHOSPHATE PHOSPHATASE"/>
    <property type="match status" value="1"/>
</dbReference>
<keyword evidence="2" id="KW-0378">Hydrolase</keyword>
<evidence type="ECO:0000313" key="2">
    <source>
        <dbReference type="EMBL" id="TPW74024.1"/>
    </source>
</evidence>
<accession>A0A506XN05</accession>
<protein>
    <submittedName>
        <fullName evidence="2">Beta-phosphoglucomutase family hydrolase</fullName>
    </submittedName>
</protein>
<dbReference type="SFLD" id="SFLDS00003">
    <property type="entry name" value="Haloacid_Dehalogenase"/>
    <property type="match status" value="1"/>
</dbReference>
<dbReference type="AlphaFoldDB" id="A0A506XN05"/>
<evidence type="ECO:0000313" key="3">
    <source>
        <dbReference type="Proteomes" id="UP000316252"/>
    </source>
</evidence>
<proteinExistence type="inferred from homology"/>
<dbReference type="InterPro" id="IPR023198">
    <property type="entry name" value="PGP-like_dom2"/>
</dbReference>
<dbReference type="InterPro" id="IPR010976">
    <property type="entry name" value="B-phosphoglucomutase_hydrolase"/>
</dbReference>
<reference evidence="2 3" key="1">
    <citation type="submission" date="2019-06" db="EMBL/GenBank/DDBJ databases">
        <authorList>
            <person name="Li F."/>
        </authorList>
    </citation>
    <scope>NUCLEOTIDE SEQUENCE [LARGE SCALE GENOMIC DNA]</scope>
    <source>
        <strain evidence="2 3">10F1D-1</strain>
    </source>
</reference>
<dbReference type="Gene3D" id="3.40.50.1000">
    <property type="entry name" value="HAD superfamily/HAD-like"/>
    <property type="match status" value="1"/>
</dbReference>
<dbReference type="NCBIfam" id="TIGR02009">
    <property type="entry name" value="PGMB-YQAB-SF"/>
    <property type="match status" value="1"/>
</dbReference>
<name>A0A506XN05_9MICO</name>
<gene>
    <name evidence="2" type="ORF">FJ657_15340</name>
</gene>
<dbReference type="InterPro" id="IPR051806">
    <property type="entry name" value="HAD-like_SPP"/>
</dbReference>
<dbReference type="InterPro" id="IPR006439">
    <property type="entry name" value="HAD-SF_hydro_IA"/>
</dbReference>
<evidence type="ECO:0000256" key="1">
    <source>
        <dbReference type="ARBA" id="ARBA00006171"/>
    </source>
</evidence>